<sequence length="975" mass="109945">MKKRTKLWLLTLPAATVLAAVPMLSSKCEQGSNEITDPSNLMNLDPLTFEETYKNQKGTPAYPASSAVKPYERKFWSYTYNSVNTAKAYAFDSSNSYGGFVAAGYGHFLTPQLIRVESLTTPLVVVRKVTETGSERQRYILRPTFTRMKLELAKEVVITLKDGTVKVYNSDDYDGQNDVNQLPQGTIDAPYGVTRKAYESITVQTTSSNKKSINSHDFINDLKNAKNLQITVKDAYYSDNTGAKTKYKVQPKDFYYSWIRTVTLDKSTREEYGGNAELDKLIIDNYLEKSSLYFGDDIHYSNEYLYELFGIDSSKFYEENQFITDLPEAAGVSGKAITFKAIESSENVNYVNFLNKLLLGNMDLLPAPSEYIDEVNASGQYKLRTYLDATSANESQVVEKINALDKQSKAYNAGVYWYGMSPSNTLYAGPYYPKQAYGTKVQFLLNQNYFDTEWLQKPGVLQGIEFIHQQQPKDNQSFQTEEWNNYKLGLSSSSVYSTLTDAQKKEFLESSLGWEYGLSYLKGRNATEPSYLPVPTPFVHPDEKDTNGDQYMFSDAYSKIMFGATKAELAKGNGSVDSYINGLGLSFRTIINAAINWDDFTSQASSGVRKAWLNGLASGGSLGGSDQDSNPKTVRDYYERVNSLFAIDVDGNKINFGEALGSELTPKENNDHVKTVSNTKERIKSAGFDILKRELAKVIAKFDTDNPELAGQVFKIQHVFPYVNSDRKLEEASASVAKAVSELSDGRVEFEFVTIQNGEDPRFAMVRNSAKSGIEFVGWGYDFDSIASGYDGLSWGGALMMQLSYIIENQPEVFKRNFPKITELTEALKTYAATNWKGTVPFDKLSKVTPKYRNSLLTQVVSNFKTTVNEHGFYDIARVDGKAQRRDDGVSFDPYVFSAQFWMNYVASKTNEELVQLIAEFTSYFNVQYEWLSGVAREEYTPFLVSPHYSRPVDTNNSLIFYYQDIRVKDKLNLK</sequence>
<evidence type="ECO:0000313" key="1">
    <source>
        <dbReference type="EMBL" id="AWX42586.1"/>
    </source>
</evidence>
<name>A0A2Z4LLK4_9BACT</name>
<dbReference type="OrthoDB" id="395154at2"/>
<organism evidence="1 2">
    <name type="scientific">Metamycoplasma cloacale</name>
    <dbReference type="NCBI Taxonomy" id="92401"/>
    <lineage>
        <taxon>Bacteria</taxon>
        <taxon>Bacillati</taxon>
        <taxon>Mycoplasmatota</taxon>
        <taxon>Mycoplasmoidales</taxon>
        <taxon>Metamycoplasmataceae</taxon>
        <taxon>Metamycoplasma</taxon>
    </lineage>
</organism>
<accession>A0A2Z4LLK4</accession>
<dbReference type="AlphaFoldDB" id="A0A2Z4LLK4"/>
<dbReference type="KEGG" id="mclo:DK849_00605"/>
<evidence type="ECO:0000313" key="2">
    <source>
        <dbReference type="Proteomes" id="UP000249865"/>
    </source>
</evidence>
<protein>
    <submittedName>
        <fullName evidence="1">Uncharacterized protein</fullName>
    </submittedName>
</protein>
<reference evidence="2" key="1">
    <citation type="submission" date="2018-06" db="EMBL/GenBank/DDBJ databases">
        <title>Complete genome sequences of Mycoplasma anatis, M. anseris and M. cloacale type strains.</title>
        <authorList>
            <person name="Grozner D."/>
            <person name="Forro B."/>
            <person name="Sulyok K.M."/>
            <person name="Marton S."/>
            <person name="Kreizinger Z."/>
            <person name="Banyai K."/>
            <person name="Gyuranecz M."/>
        </authorList>
    </citation>
    <scope>NUCLEOTIDE SEQUENCE [LARGE SCALE GENOMIC DNA]</scope>
    <source>
        <strain evidence="2">NCTC 10199</strain>
    </source>
</reference>
<dbReference type="EMBL" id="CP030103">
    <property type="protein sequence ID" value="AWX42586.1"/>
    <property type="molecule type" value="Genomic_DNA"/>
</dbReference>
<keyword evidence="2" id="KW-1185">Reference proteome</keyword>
<dbReference type="RefSeq" id="WP_029329979.1">
    <property type="nucleotide sequence ID" value="NZ_CP030103.1"/>
</dbReference>
<gene>
    <name evidence="1" type="ORF">DK849_00605</name>
</gene>
<dbReference type="NCBIfam" id="NF045850">
    <property type="entry name" value="ABC_Mplas_LP"/>
    <property type="match status" value="1"/>
</dbReference>
<dbReference type="Proteomes" id="UP000249865">
    <property type="component" value="Chromosome"/>
</dbReference>
<proteinExistence type="predicted"/>